<name>A0ABR3Y710_9PEZI</name>
<dbReference type="EMBL" id="JAWRVE010000001">
    <property type="protein sequence ID" value="KAL1884093.1"/>
    <property type="molecule type" value="Genomic_DNA"/>
</dbReference>
<reference evidence="2 3" key="1">
    <citation type="journal article" date="2024" name="IMA Fungus">
        <title>IMA Genome - F19 : A genome assembly and annotation guide to empower mycologists, including annotated draft genome sequences of Ceratocystis pirilliformis, Diaporthe australafricana, Fusarium ophioides, Paecilomyces lecythidis, and Sporothrix stenoceras.</title>
        <authorList>
            <person name="Aylward J."/>
            <person name="Wilson A.M."/>
            <person name="Visagie C.M."/>
            <person name="Spraker J."/>
            <person name="Barnes I."/>
            <person name="Buitendag C."/>
            <person name="Ceriani C."/>
            <person name="Del Mar Angel L."/>
            <person name="du Plessis D."/>
            <person name="Fuchs T."/>
            <person name="Gasser K."/>
            <person name="Kramer D."/>
            <person name="Li W."/>
            <person name="Munsamy K."/>
            <person name="Piso A."/>
            <person name="Price J.L."/>
            <person name="Sonnekus B."/>
            <person name="Thomas C."/>
            <person name="van der Nest A."/>
            <person name="van Dijk A."/>
            <person name="van Heerden A."/>
            <person name="van Vuuren N."/>
            <person name="Yilmaz N."/>
            <person name="Duong T.A."/>
            <person name="van der Merwe N.A."/>
            <person name="Wingfield M.J."/>
            <person name="Wingfield B.D."/>
        </authorList>
    </citation>
    <scope>NUCLEOTIDE SEQUENCE [LARGE SCALE GENOMIC DNA]</scope>
    <source>
        <strain evidence="2 3">CMW 18300</strain>
    </source>
</reference>
<evidence type="ECO:0000313" key="2">
    <source>
        <dbReference type="EMBL" id="KAL1884093.1"/>
    </source>
</evidence>
<gene>
    <name evidence="2" type="ORF">Daus18300_000204</name>
</gene>
<feature type="compositionally biased region" description="Acidic residues" evidence="1">
    <location>
        <begin position="205"/>
        <end position="218"/>
    </location>
</feature>
<keyword evidence="3" id="KW-1185">Reference proteome</keyword>
<feature type="compositionally biased region" description="Acidic residues" evidence="1">
    <location>
        <begin position="72"/>
        <end position="90"/>
    </location>
</feature>
<evidence type="ECO:0000313" key="3">
    <source>
        <dbReference type="Proteomes" id="UP001583177"/>
    </source>
</evidence>
<feature type="compositionally biased region" description="Basic and acidic residues" evidence="1">
    <location>
        <begin position="188"/>
        <end position="203"/>
    </location>
</feature>
<sequence>MSTFTNGAIASPKKRRKLMPTPDPKLDDENDLAEAPKLDEDNDMTEPPKPDEDNDLTEAPVKVGGYLPPEQIDAEIDQYSDPPESPDEYSSEVVKQQGLGGFMSKVQGRLRTIKNSDQRANARQRFTDLIRQLKIDTQAQPPYDQAAAVQMQSALEKWGLGETLLLDFEMQLHRFEALSQEHREKVEKLAEENKAEQRKKQEWDVVNEEDADDPWEVV</sequence>
<dbReference type="Proteomes" id="UP001583177">
    <property type="component" value="Unassembled WGS sequence"/>
</dbReference>
<comment type="caution">
    <text evidence="2">The sequence shown here is derived from an EMBL/GenBank/DDBJ whole genome shotgun (WGS) entry which is preliminary data.</text>
</comment>
<organism evidence="2 3">
    <name type="scientific">Diaporthe australafricana</name>
    <dbReference type="NCBI Taxonomy" id="127596"/>
    <lineage>
        <taxon>Eukaryota</taxon>
        <taxon>Fungi</taxon>
        <taxon>Dikarya</taxon>
        <taxon>Ascomycota</taxon>
        <taxon>Pezizomycotina</taxon>
        <taxon>Sordariomycetes</taxon>
        <taxon>Sordariomycetidae</taxon>
        <taxon>Diaporthales</taxon>
        <taxon>Diaporthaceae</taxon>
        <taxon>Diaporthe</taxon>
    </lineage>
</organism>
<feature type="region of interest" description="Disordered" evidence="1">
    <location>
        <begin position="1"/>
        <end position="92"/>
    </location>
</feature>
<accession>A0ABR3Y710</accession>
<protein>
    <submittedName>
        <fullName evidence="2">Uncharacterized protein</fullName>
    </submittedName>
</protein>
<evidence type="ECO:0000256" key="1">
    <source>
        <dbReference type="SAM" id="MobiDB-lite"/>
    </source>
</evidence>
<proteinExistence type="predicted"/>
<feature type="region of interest" description="Disordered" evidence="1">
    <location>
        <begin position="188"/>
        <end position="218"/>
    </location>
</feature>